<accession>A0A7S9LQ21</accession>
<dbReference type="NCBIfam" id="NF046100">
    <property type="entry name" value="RSP_2648_fam_PIN"/>
    <property type="match status" value="1"/>
</dbReference>
<dbReference type="SUPFAM" id="SSF88723">
    <property type="entry name" value="PIN domain-like"/>
    <property type="match status" value="1"/>
</dbReference>
<evidence type="ECO:0000259" key="1">
    <source>
        <dbReference type="Pfam" id="PF13470"/>
    </source>
</evidence>
<keyword evidence="3" id="KW-1185">Reference proteome</keyword>
<protein>
    <submittedName>
        <fullName evidence="2">PIN domain-containing protein</fullName>
    </submittedName>
</protein>
<dbReference type="InterPro" id="IPR029060">
    <property type="entry name" value="PIN-like_dom_sf"/>
</dbReference>
<gene>
    <name evidence="2" type="ORF">I0K15_15155</name>
</gene>
<dbReference type="RefSeq" id="WP_196102338.1">
    <property type="nucleotide sequence ID" value="NZ_CP064942.1"/>
</dbReference>
<sequence length="175" mass="19427">MRVLIDACLLYPTVLRELLLRVAARGDFTPLWSERILEEWARAARRAGPEVEAQARVEIALARDRFPQALVVAPLRDDLHLPDPDDVHVLSAALEGRAEVLLTRNLKDFPTRTLSPLGVYPRAPDPVLMELHAARSLADEVEAVRATAERLSGESQPLRPLLKRAGLPRLAKALS</sequence>
<evidence type="ECO:0000313" key="3">
    <source>
        <dbReference type="Proteomes" id="UP000594800"/>
    </source>
</evidence>
<dbReference type="EMBL" id="CP064942">
    <property type="protein sequence ID" value="QPH53127.1"/>
    <property type="molecule type" value="Genomic_DNA"/>
</dbReference>
<proteinExistence type="predicted"/>
<dbReference type="AlphaFoldDB" id="A0A7S9LQ21"/>
<organism evidence="2 3">
    <name type="scientific">Pontivivens ytuae</name>
    <dbReference type="NCBI Taxonomy" id="2789856"/>
    <lineage>
        <taxon>Bacteria</taxon>
        <taxon>Pseudomonadati</taxon>
        <taxon>Pseudomonadota</taxon>
        <taxon>Alphaproteobacteria</taxon>
        <taxon>Rhodobacterales</taxon>
        <taxon>Paracoccaceae</taxon>
        <taxon>Pontivivens</taxon>
    </lineage>
</organism>
<evidence type="ECO:0000313" key="2">
    <source>
        <dbReference type="EMBL" id="QPH53127.1"/>
    </source>
</evidence>
<name>A0A7S9LQ21_9RHOB</name>
<feature type="domain" description="PIN" evidence="1">
    <location>
        <begin position="2"/>
        <end position="106"/>
    </location>
</feature>
<reference evidence="2 3" key="1">
    <citation type="submission" date="2020-11" db="EMBL/GenBank/DDBJ databases">
        <title>Description of Pontivivens ytuae sp. nov. isolated from deep sea sediment of Mariana Trench.</title>
        <authorList>
            <person name="Wang Z."/>
            <person name="Sun Q.-L."/>
            <person name="Xu X.-D."/>
            <person name="Tang Y.-Z."/>
            <person name="Zhang J."/>
        </authorList>
    </citation>
    <scope>NUCLEOTIDE SEQUENCE [LARGE SCALE GENOMIC DNA]</scope>
    <source>
        <strain evidence="2 3">MT2928</strain>
    </source>
</reference>
<dbReference type="Pfam" id="PF13470">
    <property type="entry name" value="PIN_3"/>
    <property type="match status" value="1"/>
</dbReference>
<dbReference type="Proteomes" id="UP000594800">
    <property type="component" value="Chromosome"/>
</dbReference>
<dbReference type="KEGG" id="poz:I0K15_15155"/>
<dbReference type="InterPro" id="IPR002716">
    <property type="entry name" value="PIN_dom"/>
</dbReference>